<protein>
    <submittedName>
        <fullName evidence="2">AsmA-like protein</fullName>
    </submittedName>
</protein>
<comment type="caution">
    <text evidence="2">The sequence shown here is derived from an EMBL/GenBank/DDBJ whole genome shotgun (WGS) entry which is preliminary data.</text>
</comment>
<feature type="domain" description="AsmA" evidence="1">
    <location>
        <begin position="7"/>
        <end position="110"/>
    </location>
</feature>
<gene>
    <name evidence="2" type="ORF">DFQ59_1052</name>
</gene>
<dbReference type="RefSeq" id="WP_114279790.1">
    <property type="nucleotide sequence ID" value="NZ_QPJY01000005.1"/>
</dbReference>
<dbReference type="PANTHER" id="PTHR30441:SF8">
    <property type="entry name" value="DUF748 DOMAIN-CONTAINING PROTEIN"/>
    <property type="match status" value="1"/>
</dbReference>
<reference evidence="2 3" key="1">
    <citation type="submission" date="2018-07" db="EMBL/GenBank/DDBJ databases">
        <title>Genomic Encyclopedia of Type Strains, Phase IV (KMG-IV): sequencing the most valuable type-strain genomes for metagenomic binning, comparative biology and taxonomic classification.</title>
        <authorList>
            <person name="Goeker M."/>
        </authorList>
    </citation>
    <scope>NUCLEOTIDE SEQUENCE [LARGE SCALE GENOMIC DNA]</scope>
    <source>
        <strain evidence="2 3">DSM 26407</strain>
    </source>
</reference>
<dbReference type="GO" id="GO:0090313">
    <property type="term" value="P:regulation of protein targeting to membrane"/>
    <property type="evidence" value="ECO:0007669"/>
    <property type="project" value="TreeGrafter"/>
</dbReference>
<accession>A0A369C833</accession>
<dbReference type="EMBL" id="QPJY01000005">
    <property type="protein sequence ID" value="RCX30170.1"/>
    <property type="molecule type" value="Genomic_DNA"/>
</dbReference>
<organism evidence="2 3">
    <name type="scientific">Thioalbus denitrificans</name>
    <dbReference type="NCBI Taxonomy" id="547122"/>
    <lineage>
        <taxon>Bacteria</taxon>
        <taxon>Pseudomonadati</taxon>
        <taxon>Pseudomonadota</taxon>
        <taxon>Gammaproteobacteria</taxon>
        <taxon>Chromatiales</taxon>
        <taxon>Ectothiorhodospiraceae</taxon>
        <taxon>Thioalbus</taxon>
    </lineage>
</organism>
<keyword evidence="3" id="KW-1185">Reference proteome</keyword>
<dbReference type="InterPro" id="IPR007844">
    <property type="entry name" value="AsmA"/>
</dbReference>
<sequence length="449" mass="46907">MRRWRWIGAGLAVIVAGLLALPFLIPAERLRGTAEAELAAALGQPVRLGGIAWSLLPAPRLVVTELGIGPAPGLELGAADLRLALAPLLGGAVEISSLVVHGATLPLERLRGLAGSGSGGAPRVRLDRLEASDVTLVLPDGETLGPWRLEARFGADGKPLQATVTDGGRARLTAGPADAAGAYALRLRADDWRLPFARAPLRFARLEAEATLAGTVLEVTRLRGDAYGGRVTGTARLDWTRGWNLEGRAQPADLRLGPLLAEFGQHALEGRLQGDFTFSGTAARPAELIAALAVAGDFRISDGILHEADLERASQTFTREGLTGGQTRFDTLGGHLRLERRDLRLTGLKVASSALEAAGDVRVDPARNLSGEMEVGLRRTTALASIPLRVSGTVAEPRLRITEEALAGAAAGTAVMGPGLGTAVGIRAGKILKGVGRLLGGDREEQEAK</sequence>
<evidence type="ECO:0000313" key="2">
    <source>
        <dbReference type="EMBL" id="RCX30170.1"/>
    </source>
</evidence>
<dbReference type="AlphaFoldDB" id="A0A369C833"/>
<dbReference type="OrthoDB" id="9126970at2"/>
<dbReference type="PANTHER" id="PTHR30441">
    <property type="entry name" value="DUF748 DOMAIN-CONTAINING PROTEIN"/>
    <property type="match status" value="1"/>
</dbReference>
<evidence type="ECO:0000259" key="1">
    <source>
        <dbReference type="Pfam" id="PF05170"/>
    </source>
</evidence>
<dbReference type="Pfam" id="PF05170">
    <property type="entry name" value="AsmA"/>
    <property type="match status" value="1"/>
</dbReference>
<dbReference type="Proteomes" id="UP000252707">
    <property type="component" value="Unassembled WGS sequence"/>
</dbReference>
<proteinExistence type="predicted"/>
<evidence type="ECO:0000313" key="3">
    <source>
        <dbReference type="Proteomes" id="UP000252707"/>
    </source>
</evidence>
<dbReference type="InterPro" id="IPR052894">
    <property type="entry name" value="AsmA-related"/>
</dbReference>
<name>A0A369C833_9GAMM</name>
<dbReference type="GO" id="GO:0005886">
    <property type="term" value="C:plasma membrane"/>
    <property type="evidence" value="ECO:0007669"/>
    <property type="project" value="TreeGrafter"/>
</dbReference>